<dbReference type="AlphaFoldDB" id="A0A091QG38"/>
<name>A0A091QG38_MERNU</name>
<dbReference type="Pfam" id="PF18289">
    <property type="entry name" value="HU-CCDC81_euk_2"/>
    <property type="match status" value="1"/>
</dbReference>
<evidence type="ECO:0000313" key="3">
    <source>
        <dbReference type="Proteomes" id="UP000052967"/>
    </source>
</evidence>
<feature type="non-terminal residue" evidence="2">
    <location>
        <position position="1"/>
    </location>
</feature>
<organism evidence="2 3">
    <name type="scientific">Merops nubicus</name>
    <name type="common">Northern carmine bee-eater</name>
    <dbReference type="NCBI Taxonomy" id="57421"/>
    <lineage>
        <taxon>Eukaryota</taxon>
        <taxon>Metazoa</taxon>
        <taxon>Chordata</taxon>
        <taxon>Craniata</taxon>
        <taxon>Vertebrata</taxon>
        <taxon>Euteleostomi</taxon>
        <taxon>Archelosauria</taxon>
        <taxon>Archosauria</taxon>
        <taxon>Dinosauria</taxon>
        <taxon>Saurischia</taxon>
        <taxon>Theropoda</taxon>
        <taxon>Coelurosauria</taxon>
        <taxon>Aves</taxon>
        <taxon>Neognathae</taxon>
        <taxon>Neoaves</taxon>
        <taxon>Telluraves</taxon>
        <taxon>Coraciimorphae</taxon>
        <taxon>Coraciiformes</taxon>
        <taxon>Meropidae</taxon>
        <taxon>Merops</taxon>
    </lineage>
</organism>
<proteinExistence type="predicted"/>
<protein>
    <submittedName>
        <fullName evidence="2">Coiled-coil domain-containing protein 81</fullName>
    </submittedName>
</protein>
<evidence type="ECO:0000313" key="2">
    <source>
        <dbReference type="EMBL" id="KFQ26040.1"/>
    </source>
</evidence>
<dbReference type="PANTHER" id="PTHR14362:SF2">
    <property type="entry name" value="COILED-COIL DOMAIN-CONTAINING PROTEIN 81"/>
    <property type="match status" value="1"/>
</dbReference>
<feature type="non-terminal residue" evidence="2">
    <location>
        <position position="133"/>
    </location>
</feature>
<dbReference type="InterPro" id="IPR040673">
    <property type="entry name" value="CCDC81_HU_dom_2"/>
</dbReference>
<dbReference type="EMBL" id="KK698850">
    <property type="protein sequence ID" value="KFQ26040.1"/>
    <property type="molecule type" value="Genomic_DNA"/>
</dbReference>
<dbReference type="Proteomes" id="UP000052967">
    <property type="component" value="Unassembled WGS sequence"/>
</dbReference>
<dbReference type="GO" id="GO:0005815">
    <property type="term" value="C:microtubule organizing center"/>
    <property type="evidence" value="ECO:0007669"/>
    <property type="project" value="TreeGrafter"/>
</dbReference>
<dbReference type="InterPro" id="IPR026295">
    <property type="entry name" value="CCD81"/>
</dbReference>
<reference evidence="2 3" key="1">
    <citation type="submission" date="2014-04" db="EMBL/GenBank/DDBJ databases">
        <title>Genome evolution of avian class.</title>
        <authorList>
            <person name="Zhang G."/>
            <person name="Li C."/>
        </authorList>
    </citation>
    <scope>NUCLEOTIDE SEQUENCE [LARGE SCALE GENOMIC DNA]</scope>
    <source>
        <strain evidence="2">BGI_N331</strain>
    </source>
</reference>
<keyword evidence="3" id="KW-1185">Reference proteome</keyword>
<dbReference type="PANTHER" id="PTHR14362">
    <property type="entry name" value="COILED-COIL DOMAIN-CONTAINING PROTEIN 81"/>
    <property type="match status" value="1"/>
</dbReference>
<feature type="domain" description="CCDC81 HU" evidence="1">
    <location>
        <begin position="6"/>
        <end position="78"/>
    </location>
</feature>
<gene>
    <name evidence="2" type="ORF">N331_06061</name>
</gene>
<evidence type="ECO:0000259" key="1">
    <source>
        <dbReference type="Pfam" id="PF18289"/>
    </source>
</evidence>
<accession>A0A091QG38</accession>
<sequence length="133" mass="14105">PGHKELEPLQYCKVAAAASVSRRKAEACIEGTTSLLSRCLSNGENVALVLGDVGVLLVEGSKVAMKFYCPFLERVAGKENLERVGLQVSQLPDAVGSSRVPMASLTSSGRVVVFPEFALPFVPKPPPREPGKA</sequence>